<dbReference type="GO" id="GO:0042803">
    <property type="term" value="F:protein homodimerization activity"/>
    <property type="evidence" value="ECO:0007669"/>
    <property type="project" value="UniProtKB-ARBA"/>
</dbReference>
<keyword evidence="4 9" id="KW-0479">Metal-binding</keyword>
<dbReference type="FunFam" id="3.40.140.10:FF:000006">
    <property type="entry name" value="Cytidine deaminase"/>
    <property type="match status" value="1"/>
</dbReference>
<feature type="binding site" evidence="9">
    <location>
        <position position="82"/>
    </location>
    <ligand>
        <name>Zn(2+)</name>
        <dbReference type="ChEBI" id="CHEBI:29105"/>
        <note>catalytic</note>
    </ligand>
</feature>
<dbReference type="GO" id="GO:0005829">
    <property type="term" value="C:cytosol"/>
    <property type="evidence" value="ECO:0007669"/>
    <property type="project" value="UniProtKB-ARBA"/>
</dbReference>
<dbReference type="InterPro" id="IPR016193">
    <property type="entry name" value="Cytidine_deaminase-like"/>
</dbReference>
<name>A0AAD8L897_TARER</name>
<feature type="binding site" evidence="8">
    <location>
        <begin position="69"/>
        <end position="71"/>
    </location>
    <ligand>
        <name>substrate</name>
    </ligand>
</feature>
<dbReference type="InterPro" id="IPR013171">
    <property type="entry name" value="Cyd/dCyd_deaminase_Zn-bd"/>
</dbReference>
<comment type="caution">
    <text evidence="11">The sequence shown here is derived from an EMBL/GenBank/DDBJ whole genome shotgun (WGS) entry which is preliminary data.</text>
</comment>
<keyword evidence="6 9" id="KW-0862">Zinc</keyword>
<feature type="binding site" evidence="9">
    <location>
        <position position="113"/>
    </location>
    <ligand>
        <name>Zn(2+)</name>
        <dbReference type="ChEBI" id="CHEBI:29105"/>
        <note>catalytic</note>
    </ligand>
</feature>
<evidence type="ECO:0000256" key="7">
    <source>
        <dbReference type="PIRSR" id="PIRSR006334-1"/>
    </source>
</evidence>
<dbReference type="PIRSF" id="PIRSF006334">
    <property type="entry name" value="Cdd_plus_pseudo"/>
    <property type="match status" value="1"/>
</dbReference>
<keyword evidence="12" id="KW-1185">Reference proteome</keyword>
<proteinExistence type="inferred from homology"/>
<gene>
    <name evidence="11" type="ORF">QVD17_03394</name>
</gene>
<dbReference type="CDD" id="cd01283">
    <property type="entry name" value="cytidine_deaminase"/>
    <property type="match status" value="2"/>
</dbReference>
<dbReference type="PROSITE" id="PS51747">
    <property type="entry name" value="CYT_DCMP_DEAMINASES_2"/>
    <property type="match status" value="2"/>
</dbReference>
<comment type="similarity">
    <text evidence="1">Belongs to the cytidine and deoxycytidylate deaminase family.</text>
</comment>
<dbReference type="GO" id="GO:0046135">
    <property type="term" value="P:pyrimidine nucleoside catabolic process"/>
    <property type="evidence" value="ECO:0007669"/>
    <property type="project" value="UniProtKB-ARBA"/>
</dbReference>
<dbReference type="Gene3D" id="3.40.140.10">
    <property type="entry name" value="Cytidine Deaminase, domain 2"/>
    <property type="match status" value="2"/>
</dbReference>
<dbReference type="Pfam" id="PF00383">
    <property type="entry name" value="dCMP_cyt_deam_1"/>
    <property type="match status" value="1"/>
</dbReference>
<evidence type="ECO:0000256" key="3">
    <source>
        <dbReference type="ARBA" id="ARBA00012783"/>
    </source>
</evidence>
<dbReference type="AlphaFoldDB" id="A0AAD8L897"/>
<feature type="domain" description="CMP/dCMP-type deaminase" evidence="10">
    <location>
        <begin position="245"/>
        <end position="355"/>
    </location>
</feature>
<sequence length="355" mass="38338">MKQGAGASRKYIIEAKEAETMAKSKNLTLPQLLPSLIKTAKNLARPPISNFAVGVVGLVSDGRIFLGANIEFTGLPLHHTIHGEQFLITNVAANAAGSKLLYIAVSAAPCGHCRQFFQELRGISETQIVITDQPLENPAYKPFSSILPHAFGPYDLLDHDAPLILDKRNNELLIKDGDLIAGNGNIKIGCHNHVLLKNDNGSSVTTKALDSSSGGHNQLLFNNLIDKNGNKVPYTSHLSFKDKDDNFAKLMKEALEAARGSYAPYSGSPSGVALMDSEGKVYKGSYMESAAFNPSMMAVQAALVAYMVAGGGAYDRIVAAVLVEKEEAVVRQEETVRLFIKHISPECHVRVVHCK</sequence>
<evidence type="ECO:0000256" key="5">
    <source>
        <dbReference type="ARBA" id="ARBA00022801"/>
    </source>
</evidence>
<dbReference type="GO" id="GO:0008270">
    <property type="term" value="F:zinc ion binding"/>
    <property type="evidence" value="ECO:0007669"/>
    <property type="project" value="InterPro"/>
</dbReference>
<comment type="cofactor">
    <cofactor evidence="9">
        <name>Zn(2+)</name>
        <dbReference type="ChEBI" id="CHEBI:29105"/>
    </cofactor>
    <text evidence="9">Binds 1 zinc ion.</text>
</comment>
<comment type="subunit">
    <text evidence="2">Homodimer.</text>
</comment>
<evidence type="ECO:0000256" key="4">
    <source>
        <dbReference type="ARBA" id="ARBA00022723"/>
    </source>
</evidence>
<accession>A0AAD8L897</accession>
<evidence type="ECO:0000313" key="11">
    <source>
        <dbReference type="EMBL" id="KAK1437600.1"/>
    </source>
</evidence>
<evidence type="ECO:0000256" key="2">
    <source>
        <dbReference type="ARBA" id="ARBA00011738"/>
    </source>
</evidence>
<dbReference type="EMBL" id="JAUHHV010000001">
    <property type="protein sequence ID" value="KAK1437600.1"/>
    <property type="molecule type" value="Genomic_DNA"/>
</dbReference>
<dbReference type="SUPFAM" id="SSF53927">
    <property type="entry name" value="Cytidine deaminase-like"/>
    <property type="match status" value="2"/>
</dbReference>
<dbReference type="InterPro" id="IPR050202">
    <property type="entry name" value="Cyt/Deoxycyt_deaminase"/>
</dbReference>
<evidence type="ECO:0000256" key="8">
    <source>
        <dbReference type="PIRSR" id="PIRSR006334-2"/>
    </source>
</evidence>
<dbReference type="EC" id="3.5.4.5" evidence="3"/>
<dbReference type="InterPro" id="IPR002125">
    <property type="entry name" value="CMP_dCMP_dom"/>
</dbReference>
<protein>
    <recommendedName>
        <fullName evidence="3">cytidine deaminase</fullName>
        <ecNumber evidence="3">3.5.4.5</ecNumber>
    </recommendedName>
</protein>
<evidence type="ECO:0000256" key="9">
    <source>
        <dbReference type="PIRSR" id="PIRSR006334-3"/>
    </source>
</evidence>
<evidence type="ECO:0000259" key="10">
    <source>
        <dbReference type="PROSITE" id="PS51747"/>
    </source>
</evidence>
<dbReference type="GO" id="GO:0004126">
    <property type="term" value="F:cytidine deaminase activity"/>
    <property type="evidence" value="ECO:0007669"/>
    <property type="project" value="UniProtKB-EC"/>
</dbReference>
<evidence type="ECO:0000313" key="12">
    <source>
        <dbReference type="Proteomes" id="UP001229421"/>
    </source>
</evidence>
<dbReference type="Proteomes" id="UP001229421">
    <property type="component" value="Unassembled WGS sequence"/>
</dbReference>
<dbReference type="PANTHER" id="PTHR11644">
    <property type="entry name" value="CYTIDINE DEAMINASE"/>
    <property type="match status" value="1"/>
</dbReference>
<feature type="binding site" evidence="9">
    <location>
        <position position="110"/>
    </location>
    <ligand>
        <name>Zn(2+)</name>
        <dbReference type="ChEBI" id="CHEBI:29105"/>
        <note>catalytic</note>
    </ligand>
</feature>
<dbReference type="Pfam" id="PF08211">
    <property type="entry name" value="dCMP_cyt_deam_2"/>
    <property type="match status" value="1"/>
</dbReference>
<feature type="domain" description="CMP/dCMP-type deaminase" evidence="10">
    <location>
        <begin position="28"/>
        <end position="154"/>
    </location>
</feature>
<evidence type="ECO:0000256" key="6">
    <source>
        <dbReference type="ARBA" id="ARBA00022833"/>
    </source>
</evidence>
<keyword evidence="5" id="KW-0378">Hydrolase</keyword>
<organism evidence="11 12">
    <name type="scientific">Tagetes erecta</name>
    <name type="common">African marigold</name>
    <dbReference type="NCBI Taxonomy" id="13708"/>
    <lineage>
        <taxon>Eukaryota</taxon>
        <taxon>Viridiplantae</taxon>
        <taxon>Streptophyta</taxon>
        <taxon>Embryophyta</taxon>
        <taxon>Tracheophyta</taxon>
        <taxon>Spermatophyta</taxon>
        <taxon>Magnoliopsida</taxon>
        <taxon>eudicotyledons</taxon>
        <taxon>Gunneridae</taxon>
        <taxon>Pentapetalae</taxon>
        <taxon>asterids</taxon>
        <taxon>campanulids</taxon>
        <taxon>Asterales</taxon>
        <taxon>Asteraceae</taxon>
        <taxon>Asteroideae</taxon>
        <taxon>Heliantheae alliance</taxon>
        <taxon>Tageteae</taxon>
        <taxon>Tagetes</taxon>
    </lineage>
</organism>
<dbReference type="PANTHER" id="PTHR11644:SF2">
    <property type="entry name" value="CYTIDINE DEAMINASE"/>
    <property type="match status" value="1"/>
</dbReference>
<evidence type="ECO:0000256" key="1">
    <source>
        <dbReference type="ARBA" id="ARBA00006576"/>
    </source>
</evidence>
<dbReference type="FunFam" id="3.40.140.10:FF:000041">
    <property type="entry name" value="Cytidine deaminase"/>
    <property type="match status" value="1"/>
</dbReference>
<feature type="active site" description="Proton donor" evidence="7">
    <location>
        <position position="84"/>
    </location>
</feature>
<reference evidence="11" key="1">
    <citation type="journal article" date="2023" name="bioRxiv">
        <title>Improved chromosome-level genome assembly for marigold (Tagetes erecta).</title>
        <authorList>
            <person name="Jiang F."/>
            <person name="Yuan L."/>
            <person name="Wang S."/>
            <person name="Wang H."/>
            <person name="Xu D."/>
            <person name="Wang A."/>
            <person name="Fan W."/>
        </authorList>
    </citation>
    <scope>NUCLEOTIDE SEQUENCE</scope>
    <source>
        <strain evidence="11">WSJ</strain>
        <tissue evidence="11">Leaf</tissue>
    </source>
</reference>